<feature type="region of interest" description="Disordered" evidence="1">
    <location>
        <begin position="73"/>
        <end position="104"/>
    </location>
</feature>
<evidence type="ECO:0000256" key="1">
    <source>
        <dbReference type="SAM" id="MobiDB-lite"/>
    </source>
</evidence>
<sequence length="104" mass="10601">MLLEVALGGTPTAGQWFGDPERARAVAAGTVGATVRGRLVLQPGAPIGGCVASATCSPLRAPHCWPITRSGAPCSATPNPAVRRPTRRSCGRIGYRHSSSPPSG</sequence>
<dbReference type="EMBL" id="CP141261">
    <property type="protein sequence ID" value="WRL65899.1"/>
    <property type="molecule type" value="Genomic_DNA"/>
</dbReference>
<evidence type="ECO:0000313" key="2">
    <source>
        <dbReference type="EMBL" id="WRL65899.1"/>
    </source>
</evidence>
<dbReference type="RefSeq" id="WP_324277216.1">
    <property type="nucleotide sequence ID" value="NZ_CP141261.1"/>
</dbReference>
<dbReference type="Proteomes" id="UP001324287">
    <property type="component" value="Chromosome"/>
</dbReference>
<accession>A0ABZ1B948</accession>
<protein>
    <submittedName>
        <fullName evidence="2">Uncharacterized protein</fullName>
    </submittedName>
</protein>
<organism evidence="2 3">
    <name type="scientific">Blastococcus brunescens</name>
    <dbReference type="NCBI Taxonomy" id="1564165"/>
    <lineage>
        <taxon>Bacteria</taxon>
        <taxon>Bacillati</taxon>
        <taxon>Actinomycetota</taxon>
        <taxon>Actinomycetes</taxon>
        <taxon>Geodermatophilales</taxon>
        <taxon>Geodermatophilaceae</taxon>
        <taxon>Blastococcus</taxon>
    </lineage>
</organism>
<evidence type="ECO:0000313" key="3">
    <source>
        <dbReference type="Proteomes" id="UP001324287"/>
    </source>
</evidence>
<gene>
    <name evidence="2" type="ORF">U6N30_10295</name>
</gene>
<reference evidence="2 3" key="1">
    <citation type="submission" date="2023-12" db="EMBL/GenBank/DDBJ databases">
        <title>Blastococcus brunescens sp. nov., an actonobacterium isolated from sandstone collected in sahara desert.</title>
        <authorList>
            <person name="Gtari M."/>
            <person name="Ghodhbane F."/>
        </authorList>
    </citation>
    <scope>NUCLEOTIDE SEQUENCE [LARGE SCALE GENOMIC DNA]</scope>
    <source>
        <strain evidence="2 3">BMG 8361</strain>
    </source>
</reference>
<proteinExistence type="predicted"/>
<keyword evidence="3" id="KW-1185">Reference proteome</keyword>
<name>A0ABZ1B948_9ACTN</name>